<proteinExistence type="predicted"/>
<dbReference type="PANTHER" id="PTHR12670:SF1">
    <property type="entry name" value="NEUTRAL CERAMIDASE"/>
    <property type="match status" value="1"/>
</dbReference>
<dbReference type="AlphaFoldDB" id="A0A2P4YA55"/>
<dbReference type="InterPro" id="IPR006823">
    <property type="entry name" value="Ceramidase_alk"/>
</dbReference>
<comment type="caution">
    <text evidence="3">The sequence shown here is derived from an EMBL/GenBank/DDBJ whole genome shotgun (WGS) entry which is preliminary data.</text>
</comment>
<evidence type="ECO:0000313" key="3">
    <source>
        <dbReference type="EMBL" id="POM74696.1"/>
    </source>
</evidence>
<sequence>MGAMLQETPQWVKDCQNANKIPLLAVGLMEPTPWVPSILPVQIVKIGQFGIAVTNFEVTTMAGRRIRNTVKTVLADVVVTEVELGRLFFGSSADRCLDPDPGP</sequence>
<dbReference type="PANTHER" id="PTHR12670">
    <property type="entry name" value="CERAMIDASE"/>
    <property type="match status" value="1"/>
</dbReference>
<evidence type="ECO:0000313" key="4">
    <source>
        <dbReference type="Proteomes" id="UP000237271"/>
    </source>
</evidence>
<reference evidence="3 4" key="1">
    <citation type="journal article" date="2017" name="Genome Biol. Evol.">
        <title>Phytophthora megakarya and P. palmivora, closely related causal agents of cacao black pod rot, underwent increases in genome sizes and gene numbers by different mechanisms.</title>
        <authorList>
            <person name="Ali S.S."/>
            <person name="Shao J."/>
            <person name="Lary D.J."/>
            <person name="Kronmiller B."/>
            <person name="Shen D."/>
            <person name="Strem M.D."/>
            <person name="Amoako-Attah I."/>
            <person name="Akrofi A.Y."/>
            <person name="Begoude B.A."/>
            <person name="Ten Hoopen G.M."/>
            <person name="Coulibaly K."/>
            <person name="Kebe B.I."/>
            <person name="Melnick R.L."/>
            <person name="Guiltinan M.J."/>
            <person name="Tyler B.M."/>
            <person name="Meinhardt L.W."/>
            <person name="Bailey B.A."/>
        </authorList>
    </citation>
    <scope>NUCLEOTIDE SEQUENCE [LARGE SCALE GENOMIC DNA]</scope>
    <source>
        <strain evidence="4">sbr112.9</strain>
    </source>
</reference>
<dbReference type="OrthoDB" id="191371at2759"/>
<evidence type="ECO:0000259" key="2">
    <source>
        <dbReference type="Pfam" id="PF04734"/>
    </source>
</evidence>
<keyword evidence="4" id="KW-1185">Reference proteome</keyword>
<dbReference type="GO" id="GO:0046514">
    <property type="term" value="P:ceramide catabolic process"/>
    <property type="evidence" value="ECO:0007669"/>
    <property type="project" value="InterPro"/>
</dbReference>
<feature type="domain" description="Neutral/alkaline non-lysosomal ceramidase N-terminal" evidence="2">
    <location>
        <begin position="4"/>
        <end position="77"/>
    </location>
</feature>
<keyword evidence="1" id="KW-0479">Metal-binding</keyword>
<dbReference type="GO" id="GO:0046872">
    <property type="term" value="F:metal ion binding"/>
    <property type="evidence" value="ECO:0007669"/>
    <property type="project" value="UniProtKB-KW"/>
</dbReference>
<dbReference type="GO" id="GO:0016020">
    <property type="term" value="C:membrane"/>
    <property type="evidence" value="ECO:0007669"/>
    <property type="project" value="GOC"/>
</dbReference>
<dbReference type="GO" id="GO:0017040">
    <property type="term" value="F:N-acylsphingosine amidohydrolase activity"/>
    <property type="evidence" value="ECO:0007669"/>
    <property type="project" value="InterPro"/>
</dbReference>
<feature type="binding site" evidence="1">
    <location>
        <position position="57"/>
    </location>
    <ligand>
        <name>Zn(2+)</name>
        <dbReference type="ChEBI" id="CHEBI:29105"/>
    </ligand>
</feature>
<keyword evidence="1" id="KW-0862">Zinc</keyword>
<dbReference type="GO" id="GO:0046512">
    <property type="term" value="P:sphingosine biosynthetic process"/>
    <property type="evidence" value="ECO:0007669"/>
    <property type="project" value="TreeGrafter"/>
</dbReference>
<comment type="cofactor">
    <cofactor evidence="1">
        <name>Zn(2+)</name>
        <dbReference type="ChEBI" id="CHEBI:29105"/>
    </cofactor>
    <text evidence="1">Binds 1 zinc ion per subunit.</text>
</comment>
<dbReference type="GO" id="GO:0005576">
    <property type="term" value="C:extracellular region"/>
    <property type="evidence" value="ECO:0007669"/>
    <property type="project" value="TreeGrafter"/>
</dbReference>
<name>A0A2P4YA55_9STRA</name>
<organism evidence="3 4">
    <name type="scientific">Phytophthora palmivora</name>
    <dbReference type="NCBI Taxonomy" id="4796"/>
    <lineage>
        <taxon>Eukaryota</taxon>
        <taxon>Sar</taxon>
        <taxon>Stramenopiles</taxon>
        <taxon>Oomycota</taxon>
        <taxon>Peronosporomycetes</taxon>
        <taxon>Peronosporales</taxon>
        <taxon>Peronosporaceae</taxon>
        <taxon>Phytophthora</taxon>
    </lineage>
</organism>
<evidence type="ECO:0000256" key="1">
    <source>
        <dbReference type="PIRSR" id="PIRSR606823-2"/>
    </source>
</evidence>
<dbReference type="GO" id="GO:0042759">
    <property type="term" value="P:long-chain fatty acid biosynthetic process"/>
    <property type="evidence" value="ECO:0007669"/>
    <property type="project" value="TreeGrafter"/>
</dbReference>
<protein>
    <recommendedName>
        <fullName evidence="2">Neutral/alkaline non-lysosomal ceramidase N-terminal domain-containing protein</fullName>
    </recommendedName>
</protein>
<dbReference type="InterPro" id="IPR031329">
    <property type="entry name" value="NEUT/ALK_ceramidase_N"/>
</dbReference>
<accession>A0A2P4YA55</accession>
<dbReference type="Pfam" id="PF04734">
    <property type="entry name" value="Ceramidase_alk"/>
    <property type="match status" value="1"/>
</dbReference>
<gene>
    <name evidence="3" type="ORF">PHPALM_8306</name>
</gene>
<dbReference type="Proteomes" id="UP000237271">
    <property type="component" value="Unassembled WGS sequence"/>
</dbReference>
<dbReference type="EMBL" id="NCKW01004584">
    <property type="protein sequence ID" value="POM74696.1"/>
    <property type="molecule type" value="Genomic_DNA"/>
</dbReference>